<evidence type="ECO:0000313" key="6">
    <source>
        <dbReference type="Proteomes" id="UP000185728"/>
    </source>
</evidence>
<evidence type="ECO:0000256" key="2">
    <source>
        <dbReference type="ARBA" id="ARBA00023125"/>
    </source>
</evidence>
<reference evidence="5 6" key="1">
    <citation type="submission" date="2017-01" db="EMBL/GenBank/DDBJ databases">
        <authorList>
            <person name="Varghese N."/>
            <person name="Submissions S."/>
        </authorList>
    </citation>
    <scope>NUCLEOTIDE SEQUENCE [LARGE SCALE GENOMIC DNA]</scope>
    <source>
        <strain evidence="5 6">DSM 2061</strain>
    </source>
</reference>
<dbReference type="InterPro" id="IPR036163">
    <property type="entry name" value="HMA_dom_sf"/>
</dbReference>
<dbReference type="EMBL" id="FTOB01000001">
    <property type="protein sequence ID" value="SIS42167.1"/>
    <property type="molecule type" value="Genomic_DNA"/>
</dbReference>
<feature type="domain" description="HTH araC/xylS-type" evidence="4">
    <location>
        <begin position="106"/>
        <end position="176"/>
    </location>
</feature>
<dbReference type="SMART" id="SM00342">
    <property type="entry name" value="HTH_ARAC"/>
    <property type="match status" value="1"/>
</dbReference>
<comment type="caution">
    <text evidence="5">The sequence shown here is derived from an EMBL/GenBank/DDBJ whole genome shotgun (WGS) entry which is preliminary data.</text>
</comment>
<keyword evidence="6" id="KW-1185">Reference proteome</keyword>
<evidence type="ECO:0000313" key="5">
    <source>
        <dbReference type="EMBL" id="SIS42167.1"/>
    </source>
</evidence>
<keyword evidence="2 5" id="KW-0238">DNA-binding</keyword>
<dbReference type="RefSeq" id="WP_076453611.1">
    <property type="nucleotide sequence ID" value="NZ_FTOB01000001.1"/>
</dbReference>
<dbReference type="SUPFAM" id="SSF46689">
    <property type="entry name" value="Homeodomain-like"/>
    <property type="match status" value="1"/>
</dbReference>
<dbReference type="Gene3D" id="1.10.10.60">
    <property type="entry name" value="Homeodomain-like"/>
    <property type="match status" value="1"/>
</dbReference>
<protein>
    <submittedName>
        <fullName evidence="5">AraC-type DNA-binding protein</fullName>
    </submittedName>
</protein>
<evidence type="ECO:0000259" key="4">
    <source>
        <dbReference type="PROSITE" id="PS01124"/>
    </source>
</evidence>
<accession>A0ABY1KJM7</accession>
<evidence type="ECO:0000256" key="3">
    <source>
        <dbReference type="ARBA" id="ARBA00023163"/>
    </source>
</evidence>
<dbReference type="SUPFAM" id="SSF55008">
    <property type="entry name" value="HMA, heavy metal-associated domain"/>
    <property type="match status" value="1"/>
</dbReference>
<name>A0ABY1KJM7_9FLAO</name>
<dbReference type="GO" id="GO:0003677">
    <property type="term" value="F:DNA binding"/>
    <property type="evidence" value="ECO:0007669"/>
    <property type="project" value="UniProtKB-KW"/>
</dbReference>
<sequence length="188" mass="21322">MKTVFHIKNMVCDRCKMIVSQSFEALGATLLDVELGVVTIASDKVLDHRRLGQVLEGKGFELMSDKTDIIIEQVKAALIDFVDSEKSGDEINVSVFLSGKINREYSYVSKLFSRREGISIEKYVINLKTEKAKELIQMKGLNFSEIAYALGYKSSSHLARQFKSVTGYSMTEYRNMGNWERKSLDQIV</sequence>
<dbReference type="PROSITE" id="PS01124">
    <property type="entry name" value="HTH_ARAC_FAMILY_2"/>
    <property type="match status" value="1"/>
</dbReference>
<evidence type="ECO:0000256" key="1">
    <source>
        <dbReference type="ARBA" id="ARBA00023015"/>
    </source>
</evidence>
<organism evidence="5 6">
    <name type="scientific">Zobellia uliginosa</name>
    <dbReference type="NCBI Taxonomy" id="143224"/>
    <lineage>
        <taxon>Bacteria</taxon>
        <taxon>Pseudomonadati</taxon>
        <taxon>Bacteroidota</taxon>
        <taxon>Flavobacteriia</taxon>
        <taxon>Flavobacteriales</taxon>
        <taxon>Flavobacteriaceae</taxon>
        <taxon>Zobellia</taxon>
    </lineage>
</organism>
<dbReference type="PANTHER" id="PTHR43280:SF28">
    <property type="entry name" value="HTH-TYPE TRANSCRIPTIONAL ACTIVATOR RHAS"/>
    <property type="match status" value="1"/>
</dbReference>
<proteinExistence type="predicted"/>
<dbReference type="Pfam" id="PF12833">
    <property type="entry name" value="HTH_18"/>
    <property type="match status" value="1"/>
</dbReference>
<dbReference type="PANTHER" id="PTHR43280">
    <property type="entry name" value="ARAC-FAMILY TRANSCRIPTIONAL REGULATOR"/>
    <property type="match status" value="1"/>
</dbReference>
<keyword evidence="3" id="KW-0804">Transcription</keyword>
<dbReference type="Proteomes" id="UP000185728">
    <property type="component" value="Unassembled WGS sequence"/>
</dbReference>
<dbReference type="InterPro" id="IPR018060">
    <property type="entry name" value="HTH_AraC"/>
</dbReference>
<keyword evidence="1" id="KW-0805">Transcription regulation</keyword>
<gene>
    <name evidence="5" type="ORF">SAMN05421766_101808</name>
</gene>
<dbReference type="InterPro" id="IPR009057">
    <property type="entry name" value="Homeodomain-like_sf"/>
</dbReference>